<dbReference type="RefSeq" id="WP_186870383.1">
    <property type="nucleotide sequence ID" value="NZ_JACOOL010000009.1"/>
</dbReference>
<protein>
    <submittedName>
        <fullName evidence="2">Uncharacterized protein</fullName>
    </submittedName>
</protein>
<feature type="transmembrane region" description="Helical" evidence="1">
    <location>
        <begin position="110"/>
        <end position="127"/>
    </location>
</feature>
<evidence type="ECO:0000313" key="2">
    <source>
        <dbReference type="EMBL" id="MBC5637676.1"/>
    </source>
</evidence>
<keyword evidence="1" id="KW-0812">Transmembrane</keyword>
<reference evidence="2" key="1">
    <citation type="submission" date="2020-08" db="EMBL/GenBank/DDBJ databases">
        <title>Genome public.</title>
        <authorList>
            <person name="Liu C."/>
            <person name="Sun Q."/>
        </authorList>
    </citation>
    <scope>NUCLEOTIDE SEQUENCE</scope>
    <source>
        <strain evidence="2">BX22</strain>
    </source>
</reference>
<keyword evidence="1" id="KW-0472">Membrane</keyword>
<feature type="transmembrane region" description="Helical" evidence="1">
    <location>
        <begin position="7"/>
        <end position="27"/>
    </location>
</feature>
<dbReference type="EMBL" id="JACOOL010000009">
    <property type="protein sequence ID" value="MBC5637676.1"/>
    <property type="molecule type" value="Genomic_DNA"/>
</dbReference>
<feature type="transmembrane region" description="Helical" evidence="1">
    <location>
        <begin position="78"/>
        <end position="98"/>
    </location>
</feature>
<sequence length="137" mass="15508">MWKKLLTAFLSAVIFSFLLSLISYLTYTSDNLWVSMGYFILYAAPVYVIGGIPLSYLIESYLKKRNFSSQLARHYSKYGLYIVAGVFVAIIYIVIVSITDDRFVMLSQASLTYIIGGILAALVYYYVSLLTDRNSSN</sequence>
<keyword evidence="1" id="KW-1133">Transmembrane helix</keyword>
<accession>A0A923L785</accession>
<name>A0A923L785_9BACI</name>
<organism evidence="2 3">
    <name type="scientific">Ornithinibacillus hominis</name>
    <dbReference type="NCBI Taxonomy" id="2763055"/>
    <lineage>
        <taxon>Bacteria</taxon>
        <taxon>Bacillati</taxon>
        <taxon>Bacillota</taxon>
        <taxon>Bacilli</taxon>
        <taxon>Bacillales</taxon>
        <taxon>Bacillaceae</taxon>
        <taxon>Ornithinibacillus</taxon>
    </lineage>
</organism>
<evidence type="ECO:0000313" key="3">
    <source>
        <dbReference type="Proteomes" id="UP000637359"/>
    </source>
</evidence>
<keyword evidence="3" id="KW-1185">Reference proteome</keyword>
<proteinExistence type="predicted"/>
<feature type="transmembrane region" description="Helical" evidence="1">
    <location>
        <begin position="39"/>
        <end position="58"/>
    </location>
</feature>
<dbReference type="AlphaFoldDB" id="A0A923L785"/>
<dbReference type="Proteomes" id="UP000637359">
    <property type="component" value="Unassembled WGS sequence"/>
</dbReference>
<gene>
    <name evidence="2" type="ORF">H8S33_12740</name>
</gene>
<evidence type="ECO:0000256" key="1">
    <source>
        <dbReference type="SAM" id="Phobius"/>
    </source>
</evidence>
<comment type="caution">
    <text evidence="2">The sequence shown here is derived from an EMBL/GenBank/DDBJ whole genome shotgun (WGS) entry which is preliminary data.</text>
</comment>